<gene>
    <name evidence="1" type="ORF">HNY73_009289</name>
</gene>
<dbReference type="AlphaFoldDB" id="A0A8T0FA22"/>
<reference evidence="1" key="2">
    <citation type="submission" date="2020-06" db="EMBL/GenBank/DDBJ databases">
        <authorList>
            <person name="Sheffer M."/>
        </authorList>
    </citation>
    <scope>NUCLEOTIDE SEQUENCE</scope>
</reference>
<evidence type="ECO:0000313" key="2">
    <source>
        <dbReference type="Proteomes" id="UP000807504"/>
    </source>
</evidence>
<evidence type="ECO:0000313" key="1">
    <source>
        <dbReference type="EMBL" id="KAF8787721.1"/>
    </source>
</evidence>
<name>A0A8T0FA22_ARGBR</name>
<proteinExistence type="predicted"/>
<dbReference type="EMBL" id="JABXBU010000015">
    <property type="protein sequence ID" value="KAF8787721.1"/>
    <property type="molecule type" value="Genomic_DNA"/>
</dbReference>
<keyword evidence="2" id="KW-1185">Reference proteome</keyword>
<protein>
    <submittedName>
        <fullName evidence="1">Uncharacterized protein</fullName>
    </submittedName>
</protein>
<dbReference type="Proteomes" id="UP000807504">
    <property type="component" value="Unassembled WGS sequence"/>
</dbReference>
<reference evidence="1" key="1">
    <citation type="journal article" date="2020" name="bioRxiv">
        <title>Chromosome-level reference genome of the European wasp spider Argiope bruennichi: a resource for studies on range expansion and evolutionary adaptation.</title>
        <authorList>
            <person name="Sheffer M.M."/>
            <person name="Hoppe A."/>
            <person name="Krehenwinkel H."/>
            <person name="Uhl G."/>
            <person name="Kuss A.W."/>
            <person name="Jensen L."/>
            <person name="Jensen C."/>
            <person name="Gillespie R.G."/>
            <person name="Hoff K.J."/>
            <person name="Prost S."/>
        </authorList>
    </citation>
    <scope>NUCLEOTIDE SEQUENCE</scope>
</reference>
<organism evidence="1 2">
    <name type="scientific">Argiope bruennichi</name>
    <name type="common">Wasp spider</name>
    <name type="synonym">Aranea bruennichi</name>
    <dbReference type="NCBI Taxonomy" id="94029"/>
    <lineage>
        <taxon>Eukaryota</taxon>
        <taxon>Metazoa</taxon>
        <taxon>Ecdysozoa</taxon>
        <taxon>Arthropoda</taxon>
        <taxon>Chelicerata</taxon>
        <taxon>Arachnida</taxon>
        <taxon>Araneae</taxon>
        <taxon>Araneomorphae</taxon>
        <taxon>Entelegynae</taxon>
        <taxon>Araneoidea</taxon>
        <taxon>Araneidae</taxon>
        <taxon>Argiope</taxon>
    </lineage>
</organism>
<sequence>MPAYLDTDIWSALELATGHKPKTHTETMLLVMTSRMVLVPPIPDLKLAMPMETRRDPTLLLILTDEPDESTTSLTEWIPSHRQDNEPWNRRSAPAAALIASPYAGPVAPVVNHVAPAAPAVVGHAASYVAPLAVAAPVAYGAALGHGAYGLGHAAALGHGAYGLGHGAYGLGHAGVLGQELMVSERTGVWHGVYGLGQGFLHH</sequence>
<comment type="caution">
    <text evidence="1">The sequence shown here is derived from an EMBL/GenBank/DDBJ whole genome shotgun (WGS) entry which is preliminary data.</text>
</comment>
<accession>A0A8T0FA22</accession>